<evidence type="ECO:0000256" key="4">
    <source>
        <dbReference type="ARBA" id="ARBA00022840"/>
    </source>
</evidence>
<dbReference type="FunFam" id="3.30.590.10:FF:000005">
    <property type="entry name" value="Probable glutamine synthetase"/>
    <property type="match status" value="1"/>
</dbReference>
<dbReference type="GO" id="GO:0005524">
    <property type="term" value="F:ATP binding"/>
    <property type="evidence" value="ECO:0007669"/>
    <property type="project" value="UniProtKB-KW"/>
</dbReference>
<name>A0A7S2WHS3_9STRA</name>
<accession>A0A7S2WHS3</accession>
<evidence type="ECO:0000256" key="1">
    <source>
        <dbReference type="ARBA" id="ARBA00009897"/>
    </source>
</evidence>
<dbReference type="GO" id="GO:0006542">
    <property type="term" value="P:glutamine biosynthetic process"/>
    <property type="evidence" value="ECO:0007669"/>
    <property type="project" value="InterPro"/>
</dbReference>
<dbReference type="SUPFAM" id="SSF55931">
    <property type="entry name" value="Glutamine synthetase/guanido kinase"/>
    <property type="match status" value="1"/>
</dbReference>
<dbReference type="Gene3D" id="3.10.20.70">
    <property type="entry name" value="Glutamine synthetase, N-terminal domain"/>
    <property type="match status" value="1"/>
</dbReference>
<keyword evidence="4" id="KW-0067">ATP-binding</keyword>
<dbReference type="GO" id="GO:0006576">
    <property type="term" value="P:biogenic amine metabolic process"/>
    <property type="evidence" value="ECO:0007669"/>
    <property type="project" value="UniProtKB-ARBA"/>
</dbReference>
<dbReference type="PROSITE" id="PS51987">
    <property type="entry name" value="GS_CATALYTIC"/>
    <property type="match status" value="1"/>
</dbReference>
<protein>
    <recommendedName>
        <fullName evidence="7">GS catalytic domain-containing protein</fullName>
    </recommendedName>
</protein>
<dbReference type="SMART" id="SM01230">
    <property type="entry name" value="Gln-synt_C"/>
    <property type="match status" value="1"/>
</dbReference>
<dbReference type="PANTHER" id="PTHR43785">
    <property type="entry name" value="GAMMA-GLUTAMYLPUTRESCINE SYNTHETASE"/>
    <property type="match status" value="1"/>
</dbReference>
<dbReference type="GO" id="GO:0004356">
    <property type="term" value="F:glutamine synthetase activity"/>
    <property type="evidence" value="ECO:0007669"/>
    <property type="project" value="InterPro"/>
</dbReference>
<evidence type="ECO:0000259" key="7">
    <source>
        <dbReference type="PROSITE" id="PS51987"/>
    </source>
</evidence>
<feature type="domain" description="GS catalytic" evidence="7">
    <location>
        <begin position="148"/>
        <end position="488"/>
    </location>
</feature>
<dbReference type="PANTHER" id="PTHR43785:SF12">
    <property type="entry name" value="TYPE-1 GLUTAMINE SYNTHETASE 2"/>
    <property type="match status" value="1"/>
</dbReference>
<dbReference type="Pfam" id="PF00120">
    <property type="entry name" value="Gln-synt_C"/>
    <property type="match status" value="1"/>
</dbReference>
<dbReference type="SUPFAM" id="SSF54368">
    <property type="entry name" value="Glutamine synthetase, N-terminal domain"/>
    <property type="match status" value="1"/>
</dbReference>
<evidence type="ECO:0000256" key="6">
    <source>
        <dbReference type="RuleBase" id="RU000384"/>
    </source>
</evidence>
<dbReference type="InterPro" id="IPR036651">
    <property type="entry name" value="Gln_synt_N_sf"/>
</dbReference>
<proteinExistence type="inferred from homology"/>
<gene>
    <name evidence="8" type="ORF">QSP1433_LOCUS9611</name>
</gene>
<dbReference type="InterPro" id="IPR014746">
    <property type="entry name" value="Gln_synth/guanido_kin_cat_dom"/>
</dbReference>
<dbReference type="Gene3D" id="3.30.590.10">
    <property type="entry name" value="Glutamine synthetase/guanido kinase, catalytic domain"/>
    <property type="match status" value="1"/>
</dbReference>
<organism evidence="8">
    <name type="scientific">Mucochytrium quahogii</name>
    <dbReference type="NCBI Taxonomy" id="96639"/>
    <lineage>
        <taxon>Eukaryota</taxon>
        <taxon>Sar</taxon>
        <taxon>Stramenopiles</taxon>
        <taxon>Bigyra</taxon>
        <taxon>Labyrinthulomycetes</taxon>
        <taxon>Thraustochytrida</taxon>
        <taxon>Thraustochytriidae</taxon>
        <taxon>Mucochytrium</taxon>
    </lineage>
</organism>
<evidence type="ECO:0000256" key="5">
    <source>
        <dbReference type="PROSITE-ProRule" id="PRU01331"/>
    </source>
</evidence>
<evidence type="ECO:0000313" key="8">
    <source>
        <dbReference type="EMBL" id="CAD9687696.1"/>
    </source>
</evidence>
<dbReference type="AlphaFoldDB" id="A0A7S2WHS3"/>
<reference evidence="8" key="1">
    <citation type="submission" date="2021-01" db="EMBL/GenBank/DDBJ databases">
        <authorList>
            <person name="Corre E."/>
            <person name="Pelletier E."/>
            <person name="Niang G."/>
            <person name="Scheremetjew M."/>
            <person name="Finn R."/>
            <person name="Kale V."/>
            <person name="Holt S."/>
            <person name="Cochrane G."/>
            <person name="Meng A."/>
            <person name="Brown T."/>
            <person name="Cohen L."/>
        </authorList>
    </citation>
    <scope>NUCLEOTIDE SEQUENCE</scope>
    <source>
        <strain evidence="8">NY070348D</strain>
    </source>
</reference>
<keyword evidence="2" id="KW-0436">Ligase</keyword>
<evidence type="ECO:0000256" key="2">
    <source>
        <dbReference type="ARBA" id="ARBA00022598"/>
    </source>
</evidence>
<keyword evidence="3" id="KW-0547">Nucleotide-binding</keyword>
<dbReference type="EMBL" id="HBHK01015313">
    <property type="protein sequence ID" value="CAD9687696.1"/>
    <property type="molecule type" value="Transcribed_RNA"/>
</dbReference>
<sequence>MFGGIVARNVRRKAAEVMRLGGMGLSTMANDDKIAQIERKMTENNIDTVIVGYSDIYGRLVGKRYDSSDFLQNVASKGSHGCIYTFAVDMAMNPLDGFKYANWETGFGDFHMDPDLDSFSLCGWNTGTAMVLCDVRDTETHELVPIAPRSVLRKQIERMNAAIGVGTINAASELEHYTYKDTFPEAFEKGYSNLEPTGYYSEDYHILQGHRTEHFHRKVRKALGASGIHVESSKGETGIGQHELNVQYAEALKMADRHVVFKQCMKEVAIDEGISVTFMAKPVHDDAGSSCHLHVSLYDKNGQNMFVGDDTLDTVTGCSDTFKHFLGGWINHTPELFALYAPTVNSYKRFCSGSWAPTATAWGKDNRTCGFRIIGSGPSLRIECRIPGGDVNPYLVFAAALASGLDGIENKISPPPIMEGDGYKGASDSVLLPRNLGEAASTFKDSKFAKTVFGEEMVEHYSHFYKLEQEAFDAAVTDWERKRYFEQI</sequence>
<comment type="similarity">
    <text evidence="1 5 6">Belongs to the glutamine synthetase family.</text>
</comment>
<evidence type="ECO:0000256" key="3">
    <source>
        <dbReference type="ARBA" id="ARBA00022741"/>
    </source>
</evidence>
<dbReference type="InterPro" id="IPR008146">
    <property type="entry name" value="Gln_synth_cat_dom"/>
</dbReference>